<dbReference type="eggNOG" id="KOG3595">
    <property type="taxonomic scope" value="Eukaryota"/>
</dbReference>
<dbReference type="STRING" id="6238.A8X944"/>
<dbReference type="GO" id="GO:0008569">
    <property type="term" value="F:minus-end-directed microtubule motor activity"/>
    <property type="evidence" value="ECO:0000318"/>
    <property type="project" value="GO_Central"/>
</dbReference>
<dbReference type="OMA" id="YECEMIE"/>
<sequence length="3304" mass="383918">MYEIGFGNIYHPKCHGLTCRDIPRDLDYSNRKLVHHNNQGKRIRKQNGRLTFHRGIEIDGKKIKRPREASSIRKKIKTTHTDFKTEDVLHEECLPSFPAWKGQIESLSEKLKEGGLETTIRELSTNWKDWTRDAANAYLKGDNVRIPCIGRAPWRHTMAQNTEKICNQLRLNNKIITMFFKKYRDRCLIDCSFLLSENGRSVPELEKQLKDFVVYTKKILSFEWPMAVANLMLDEGASWIPLFVTAQSHTVFNAVAATMARLLYDVVLENITRIKTFFDIDDRAKLIIILNEDEKEFDYWQRINILLDLCKIPRVDHKIYPRMFTEAWIDVRNWFDSESIVFKPLPQPFELLNSRISEVQEMLVSFSKDPDDVAFWERIAKEILDIREQVLKQGTRVLKGFTIYDSRDIKKRSLAKITESEERLKHIILTRLIVKNTKIRELFTLCSGKLFRNDVLVQLRNIEEVQNELPNIKVKIQCVGKAYKFYEISRLGFKLDQLVNFVWDRINHERQWITKQVSDQTSKNYYECEMIEKEWLDCLKKYRSAVRINEVQKVQIKMGNLEERSAILKGKDEKLIGQRSLLGLPSSPIDCIRIAKVCAFFSKLSTLHFKTLLHHESCLRMRISDVDHNFLVAETERLQSEKDNLMEAATAINEHATTSKEALLKIQNVLVEFEKLLPVLGAISCQAMKDRHWKMILQDSETSVKVEGNPLVSELLEMNFIEKADKFEQVGAQAEKERVLETSIDKMRSQWKSATFMTHQGGELLTTELNVQMQAHLARSQTILSSPHAFSILDHIRHWLDTLLNLNNFVHLYKRCDLRWKKIEGVFSTEDIAYQMPHEFRTFKKISLRWLHINNQITEERPILEQMDLVQQLNIDLSELEVLFGRMENGFHAYLRKKRAVFPRLFSLSDELVLSLICDSREPANCKSYIPLLFPSLVTFDQNTKMEIVSVSTKHETISLVKPVNVNLSKRHVEKWMHELDAQIKYTLRTRIRLLIEKMNYKLSPVESILSEPIQVASVYLKIAFTWQMENSMKQNSMTVRKMKILDADFKVSDSRKVSAGFISHLQVRCVYNRRSLQSLFLPANHLVNKFINEQVIFIDDYRWISQLRYYWHMENVFIRVGTVSTRYDYEVQGIDYMVDNRLIDESVKHFIYMNHFGFNGKVHGIDANSARQISGALGKPFAICDTDQEMDCKMLIEGSLLFGGTVFIEENSCEDLGKSTEKDVYSSHCLLNLKYHFESEITLNASFIFLLSSQALQTARRLQLGSNSYLKLIDEILSLNSIAHREKKVQKFQVITELESYTRAENLWRNYTESMITKILENEDLEQEQVIENSIFRCLSISLNKKNKKLLESLLNISLNPKPKKSPTPAKTPKSSDVPRKMLDTDPLPIREKIEDLVNLLQNHQVVVVYGGSQTGKSRVIAKAAKLKSADLEVQFGLWEDIKPFGESLKNMRRPNKWIVIDGFMSSKTRQWIHRLMNENTVISLESQLFPWRELPIIASSERVIIETDCLTDDLKSLPLVFLNNNDAFIKETMLDQTEQQRLDDVLNYYSEFKYRKLELIRKIEGLKKQIITNSEKVFEHILIMSLLTFVPATQLMSFFFKSNEKLLEFYSNVPYSDGWYTYKEGMDISPSHFYLIHSISMILYSEFIPLLICPPSQEFYEFLSRLQAELDALGWHTITMCIDEKVTIEEIKQFVDNCAIMFGGHQHQEKDFDDPQEGSNFFLIRGIENAPSEVIDWLRHQYERKHIMKTLFVTSYSVETFHKRIQRFLFPINWMDITGEQSLTLFPLSNYSSVLKNITKDIKIKEISDSIQNNLIGAMLDARILSLYEKVFELKTSERYDLVRGKTYIEVGELCSIYLNATKELVERNKRIRCDNVILSPTDAENINIIEKVNQTNYGHVVVVGNDTSKALEALMVSTELSRHMLYTNQGIKTKEEWGDLMNRVLRDSLIDGKETVLGLTVSPDEEIAETILVDMKCICGYKLIPPRYLSRLMLSEFGEKHTLEGKGIWEMLETKLSALKVSLILKSSDFSWFMNCHRMLLSMMILVWWGDPSRKEQEQEILDELHNSGLFSKQQTEQLMKVIDELISMKILNTRAEKLKMISTITKLAKKKKEEVRKTMTKYEKGMEKMKRAEEQVAGMQGELLRLQPQLVRTSIETSLKSNFSMLMSTIEKETIDVENAREVVAANENKSNEAATKAQSLKAESEAELTSAIPALESAVEALETMTQSDVSSLKTMRFPPYAVRLCMEAVCILLGVKPAKITNEIGEVVNDYWVSGQKLLSDIHFLAKIRSFARDSMSKKTMKLIRDKYLSKEEFDPDKVKQCSLAAEGLCRWVLAIDMYNQISKIVEPKRERLRKAEVLVKQHLKQLEVKRKALLKVTEKLQGLSDQFSQMCQKKQELESQISSCEVRMERAERLVQALSGEKDKWKSKITDVTHEDSLSVPYSVGSALALHIFGKLPIDQREKELRKTMRSLFPKLEITIACDLKTLVMLVDDPICFINDDSRALEFLESKFEKVVVSNQWSEAERQQCLASNSVLLFEINQENLKAAEEIDNAEYYSQMEEEIVIKIGNHQHEVNKNFRVFFRTRGANNLNLKKSVIIDNQFSDGELRHDICEMMGSANWAETLNHYNEMVESRNNDIAMMEKTENEMLDLLGRSKDLDDERAIDLLAEARNLQSSIVARNKEIAEIETSLRSIESKMSQCIDYSMKVIKMSYTLHLLDPFYRISLSDLVNVLETKLFDNISDINHDKINHQISDLYWNFLCHMLACDDKMIVHHLLFHKMNYQVLEMEMKNRITMDSFFNFSAFILKSEPKQLILMKYDAEVYTTILQFGQVTRNANWRCFSILDHVLLRLEKLVDEPIWLLLNVNRSCQTTVRKLKSVLDKLKNLPVVHSSFRIIIGYSNEIECSEEMIALSSHRFYFSASAYLFQQTRRILANLSIRSSLDKSEEKQRIQIIRLMCFHYGLKLRRKYNPELSFKVDDADLLAMMKLYQELRNLSDQPNEIQDVMKVKTCVIEPIYYPKTNCPVEKNIISSMIQWIVEVNLSIPADTLLKNIIREDNHNFVGEQITIKKELINFQEDFSHFMQSHDESILCGYNARISRESRLLMEKKVVQKMKVLFDENQETPGDCIKNNEKLRTRSFMADVENGNRELDGRKVVNITELISYLKMQFCLKYKIGIAEVMMNAEFVNDNYELPKIGSESDVPMLKLSHCILESAHFIQGEIRELHNHQSQHVTVLLKTSKRTGASNPRSLPLICPSTRMSVAQIPFHSQFPIAHWHLRGVYVTAGKTERGIRS</sequence>
<reference evidence="5 6" key="2">
    <citation type="journal article" date="2011" name="PLoS Genet.">
        <title>Caenorhabditis briggsae recombinant inbred line genotypes reveal inter-strain incompatibility and the evolution of recombination.</title>
        <authorList>
            <person name="Ross J.A."/>
            <person name="Koboldt D.C."/>
            <person name="Staisch J.E."/>
            <person name="Chamberlin H.M."/>
            <person name="Gupta B.P."/>
            <person name="Miller R.D."/>
            <person name="Baird S.E."/>
            <person name="Haag E.S."/>
        </authorList>
    </citation>
    <scope>NUCLEOTIDE SEQUENCE [LARGE SCALE GENOMIC DNA]</scope>
    <source>
        <strain evidence="5 6">AF16</strain>
    </source>
</reference>
<organism evidence="5 6">
    <name type="scientific">Caenorhabditis briggsae</name>
    <dbReference type="NCBI Taxonomy" id="6238"/>
    <lineage>
        <taxon>Eukaryota</taxon>
        <taxon>Metazoa</taxon>
        <taxon>Ecdysozoa</taxon>
        <taxon>Nematoda</taxon>
        <taxon>Chromadorea</taxon>
        <taxon>Rhabditida</taxon>
        <taxon>Rhabditina</taxon>
        <taxon>Rhabditomorpha</taxon>
        <taxon>Rhabditoidea</taxon>
        <taxon>Rhabditidae</taxon>
        <taxon>Peloderinae</taxon>
        <taxon>Caenorhabditis</taxon>
    </lineage>
</organism>
<dbReference type="HOGENOM" id="CLU_225199_0_0_1"/>
<feature type="compositionally biased region" description="Low complexity" evidence="2">
    <location>
        <begin position="1362"/>
        <end position="1377"/>
    </location>
</feature>
<reference evidence="5 6" key="1">
    <citation type="journal article" date="2003" name="PLoS Biol.">
        <title>The genome sequence of Caenorhabditis briggsae: a platform for comparative genomics.</title>
        <authorList>
            <person name="Stein L.D."/>
            <person name="Bao Z."/>
            <person name="Blasiar D."/>
            <person name="Blumenthal T."/>
            <person name="Brent M.R."/>
            <person name="Chen N."/>
            <person name="Chinwalla A."/>
            <person name="Clarke L."/>
            <person name="Clee C."/>
            <person name="Coghlan A."/>
            <person name="Coulson A."/>
            <person name="D'Eustachio P."/>
            <person name="Fitch D.H."/>
            <person name="Fulton L.A."/>
            <person name="Fulton R.E."/>
            <person name="Griffiths-Jones S."/>
            <person name="Harris T.W."/>
            <person name="Hillier L.W."/>
            <person name="Kamath R."/>
            <person name="Kuwabara P.E."/>
            <person name="Mardis E.R."/>
            <person name="Marra M.A."/>
            <person name="Miner T.L."/>
            <person name="Minx P."/>
            <person name="Mullikin J.C."/>
            <person name="Plumb R.W."/>
            <person name="Rogers J."/>
            <person name="Schein J.E."/>
            <person name="Sohrmann M."/>
            <person name="Spieth J."/>
            <person name="Stajich J.E."/>
            <person name="Wei C."/>
            <person name="Willey D."/>
            <person name="Wilson R.K."/>
            <person name="Durbin R."/>
            <person name="Waterston R.H."/>
        </authorList>
    </citation>
    <scope>NUCLEOTIDE SEQUENCE [LARGE SCALE GENOMIC DNA]</scope>
    <source>
        <strain evidence="5 6">AF16</strain>
    </source>
</reference>
<dbReference type="EMBL" id="HE600954">
    <property type="protein sequence ID" value="CAP29156.2"/>
    <property type="molecule type" value="Genomic_DNA"/>
</dbReference>
<dbReference type="Pfam" id="PF12777">
    <property type="entry name" value="MT"/>
    <property type="match status" value="1"/>
</dbReference>
<evidence type="ECO:0000313" key="5">
    <source>
        <dbReference type="EMBL" id="CAP29156.2"/>
    </source>
</evidence>
<dbReference type="GO" id="GO:0045505">
    <property type="term" value="F:dynein intermediate chain binding"/>
    <property type="evidence" value="ECO:0000318"/>
    <property type="project" value="GO_Central"/>
</dbReference>
<dbReference type="FunCoup" id="A8X944">
    <property type="interactions" value="273"/>
</dbReference>
<dbReference type="InParanoid" id="A8X944"/>
<protein>
    <submittedName>
        <fullName evidence="5">Protein CBR-DHC-3</fullName>
    </submittedName>
</protein>
<dbReference type="FunFam" id="1.20.920.20:FF:000013">
    <property type="entry name" value="Dynein Heavy Chain"/>
    <property type="match status" value="1"/>
</dbReference>
<dbReference type="Pfam" id="PF08393">
    <property type="entry name" value="DHC_N2"/>
    <property type="match status" value="1"/>
</dbReference>
<gene>
    <name evidence="7" type="primary">dhc-3</name>
    <name evidence="5" type="synonym">Cbr-dhc-3</name>
    <name evidence="7" type="ORF">CBG09431</name>
    <name evidence="5" type="ORF">CBG_09431</name>
</gene>
<evidence type="ECO:0000259" key="3">
    <source>
        <dbReference type="Pfam" id="PF08393"/>
    </source>
</evidence>
<dbReference type="WormBase" id="CBG09431">
    <property type="protein sequence ID" value="CBP49703"/>
    <property type="gene ID" value="WBGene00031013"/>
    <property type="gene designation" value="Cbr-dhc-3"/>
</dbReference>
<dbReference type="FunFam" id="1.20.140.100:FF:000015">
    <property type="entry name" value="Dynein Heavy Chain"/>
    <property type="match status" value="1"/>
</dbReference>
<evidence type="ECO:0000259" key="4">
    <source>
        <dbReference type="Pfam" id="PF12777"/>
    </source>
</evidence>
<dbReference type="Gene3D" id="1.20.140.100">
    <property type="entry name" value="Dynein heavy chain, N-terminal domain 2"/>
    <property type="match status" value="1"/>
</dbReference>
<keyword evidence="1" id="KW-0175">Coiled coil</keyword>
<dbReference type="Gene3D" id="1.20.58.1120">
    <property type="match status" value="1"/>
</dbReference>
<feature type="region of interest" description="Disordered" evidence="2">
    <location>
        <begin position="1362"/>
        <end position="1384"/>
    </location>
</feature>
<dbReference type="InterPro" id="IPR024743">
    <property type="entry name" value="Dynein_HC_stalk"/>
</dbReference>
<dbReference type="Gene3D" id="3.20.180.20">
    <property type="entry name" value="Dynein heavy chain, N-terminal domain 2"/>
    <property type="match status" value="1"/>
</dbReference>
<keyword evidence="6" id="KW-1185">Reference proteome</keyword>
<dbReference type="InterPro" id="IPR013602">
    <property type="entry name" value="Dynein_heavy_linker"/>
</dbReference>
<dbReference type="Gene3D" id="1.20.920.20">
    <property type="match status" value="1"/>
</dbReference>
<feature type="coiled-coil region" evidence="1">
    <location>
        <begin position="2387"/>
        <end position="2435"/>
    </location>
</feature>
<feature type="domain" description="Dynein heavy chain coiled coil stalk" evidence="4">
    <location>
        <begin position="2169"/>
        <end position="2439"/>
    </location>
</feature>
<dbReference type="Gene3D" id="1.10.287.2620">
    <property type="match status" value="1"/>
</dbReference>
<feature type="coiled-coil region" evidence="1">
    <location>
        <begin position="2116"/>
        <end position="2146"/>
    </location>
</feature>
<evidence type="ECO:0000313" key="6">
    <source>
        <dbReference type="Proteomes" id="UP000008549"/>
    </source>
</evidence>
<accession>A8X944</accession>
<feature type="domain" description="Dynein heavy chain linker" evidence="3">
    <location>
        <begin position="628"/>
        <end position="993"/>
    </location>
</feature>
<dbReference type="GO" id="GO:0097729">
    <property type="term" value="C:9+2 motile cilium"/>
    <property type="evidence" value="ECO:0000318"/>
    <property type="project" value="GO_Central"/>
</dbReference>
<dbReference type="PANTHER" id="PTHR10676">
    <property type="entry name" value="DYNEIN HEAVY CHAIN FAMILY PROTEIN"/>
    <property type="match status" value="1"/>
</dbReference>
<dbReference type="FunFam" id="1.20.58.1120:FF:000046">
    <property type="match status" value="1"/>
</dbReference>
<proteinExistence type="predicted"/>
<dbReference type="GO" id="GO:0036156">
    <property type="term" value="C:inner dynein arm"/>
    <property type="evidence" value="ECO:0000318"/>
    <property type="project" value="GO_Central"/>
</dbReference>
<evidence type="ECO:0000313" key="7">
    <source>
        <dbReference type="WormBase" id="CBG09431"/>
    </source>
</evidence>
<evidence type="ECO:0000256" key="1">
    <source>
        <dbReference type="SAM" id="Coils"/>
    </source>
</evidence>
<name>A8X944_CAEBR</name>
<dbReference type="GO" id="GO:0060294">
    <property type="term" value="P:cilium movement involved in cell motility"/>
    <property type="evidence" value="ECO:0000318"/>
    <property type="project" value="GO_Central"/>
</dbReference>
<dbReference type="InterPro" id="IPR042222">
    <property type="entry name" value="Dynein_2_N"/>
</dbReference>
<dbReference type="Proteomes" id="UP000008549">
    <property type="component" value="Unassembled WGS sequence"/>
</dbReference>
<dbReference type="InterPro" id="IPR042228">
    <property type="entry name" value="Dynein_linker_3"/>
</dbReference>
<evidence type="ECO:0000256" key="2">
    <source>
        <dbReference type="SAM" id="MobiDB-lite"/>
    </source>
</evidence>
<dbReference type="PANTHER" id="PTHR10676:SF242">
    <property type="entry name" value="DYNEIN AXONEMAL HEAVY CHAIN 3"/>
    <property type="match status" value="1"/>
</dbReference>
<dbReference type="GO" id="GO:0051959">
    <property type="term" value="F:dynein light intermediate chain binding"/>
    <property type="evidence" value="ECO:0000318"/>
    <property type="project" value="GO_Central"/>
</dbReference>
<dbReference type="InterPro" id="IPR026983">
    <property type="entry name" value="DHC"/>
</dbReference>